<dbReference type="Proteomes" id="UP001597368">
    <property type="component" value="Unassembled WGS sequence"/>
</dbReference>
<evidence type="ECO:0000256" key="1">
    <source>
        <dbReference type="SAM" id="Phobius"/>
    </source>
</evidence>
<feature type="transmembrane region" description="Helical" evidence="1">
    <location>
        <begin position="236"/>
        <end position="259"/>
    </location>
</feature>
<protein>
    <submittedName>
        <fullName evidence="2">Uncharacterized protein</fullName>
    </submittedName>
</protein>
<feature type="transmembrane region" description="Helical" evidence="1">
    <location>
        <begin position="279"/>
        <end position="297"/>
    </location>
</feature>
<keyword evidence="1" id="KW-0812">Transmembrane</keyword>
<reference evidence="3" key="1">
    <citation type="journal article" date="2019" name="Int. J. Syst. Evol. Microbiol.">
        <title>The Global Catalogue of Microorganisms (GCM) 10K type strain sequencing project: providing services to taxonomists for standard genome sequencing and annotation.</title>
        <authorList>
            <consortium name="The Broad Institute Genomics Platform"/>
            <consortium name="The Broad Institute Genome Sequencing Center for Infectious Disease"/>
            <person name="Wu L."/>
            <person name="Ma J."/>
        </authorList>
    </citation>
    <scope>NUCLEOTIDE SEQUENCE [LARGE SCALE GENOMIC DNA]</scope>
    <source>
        <strain evidence="3">ICMP 6774ER</strain>
    </source>
</reference>
<feature type="transmembrane region" description="Helical" evidence="1">
    <location>
        <begin position="123"/>
        <end position="148"/>
    </location>
</feature>
<feature type="transmembrane region" description="Helical" evidence="1">
    <location>
        <begin position="12"/>
        <end position="31"/>
    </location>
</feature>
<evidence type="ECO:0000313" key="2">
    <source>
        <dbReference type="EMBL" id="MFD1935306.1"/>
    </source>
</evidence>
<keyword evidence="1" id="KW-1133">Transmembrane helix</keyword>
<organism evidence="2 3">
    <name type="scientific">Nonomuraea mangrovi</name>
    <dbReference type="NCBI Taxonomy" id="2316207"/>
    <lineage>
        <taxon>Bacteria</taxon>
        <taxon>Bacillati</taxon>
        <taxon>Actinomycetota</taxon>
        <taxon>Actinomycetes</taxon>
        <taxon>Streptosporangiales</taxon>
        <taxon>Streptosporangiaceae</taxon>
        <taxon>Nonomuraea</taxon>
    </lineage>
</organism>
<feature type="transmembrane region" description="Helical" evidence="1">
    <location>
        <begin position="83"/>
        <end position="108"/>
    </location>
</feature>
<dbReference type="RefSeq" id="WP_379575418.1">
    <property type="nucleotide sequence ID" value="NZ_JBHUFV010000041.1"/>
</dbReference>
<sequence>MDVPQAGIGRITAAVVAMAVTLPYLTIKILWLTGHMVGVLDPSLMNSGTMVGLNAMTFGMDLVGLCLALAFTTRWGMRLPAWLVLLPIWVGIALLSQILIALSLTLLIQGPGVFFGGGMLEGWVYLAVYGGFSLQGIGLTVAFVLYARDRWPWVFSRGAGRTAVPFQHAVGRGSLLVAAIVGGANLYWAFGGTAGLDPAVVAARNLPGVITQAVAAVLVIGGAVAYLRLLRGHAPWAVALAWMGSGYLFAWGLYRMIIVVTAGPLASKTPMVAPNLVELFSMLTGLVLGLGGAFLLIERSGGGVVEAVKDALEGPQREGDREPADGGHR</sequence>
<keyword evidence="1" id="KW-0472">Membrane</keyword>
<comment type="caution">
    <text evidence="2">The sequence shown here is derived from an EMBL/GenBank/DDBJ whole genome shotgun (WGS) entry which is preliminary data.</text>
</comment>
<keyword evidence="3" id="KW-1185">Reference proteome</keyword>
<feature type="transmembrane region" description="Helical" evidence="1">
    <location>
        <begin position="169"/>
        <end position="190"/>
    </location>
</feature>
<name>A0ABW4T3A3_9ACTN</name>
<feature type="transmembrane region" description="Helical" evidence="1">
    <location>
        <begin position="210"/>
        <end position="229"/>
    </location>
</feature>
<evidence type="ECO:0000313" key="3">
    <source>
        <dbReference type="Proteomes" id="UP001597368"/>
    </source>
</evidence>
<dbReference type="EMBL" id="JBHUFV010000041">
    <property type="protein sequence ID" value="MFD1935306.1"/>
    <property type="molecule type" value="Genomic_DNA"/>
</dbReference>
<feature type="transmembrane region" description="Helical" evidence="1">
    <location>
        <begin position="51"/>
        <end position="71"/>
    </location>
</feature>
<accession>A0ABW4T3A3</accession>
<gene>
    <name evidence="2" type="ORF">ACFSKW_27900</name>
</gene>
<proteinExistence type="predicted"/>